<dbReference type="InterPro" id="IPR053277">
    <property type="entry name" value="Endomembrane_traffic_mod"/>
</dbReference>
<dbReference type="InterPro" id="IPR029035">
    <property type="entry name" value="DHS-like_NAD/FAD-binding_dom"/>
</dbReference>
<gene>
    <name evidence="1" type="ORF">MNBD_NITROSPINAE05-64</name>
</gene>
<dbReference type="Pfam" id="PF13289">
    <property type="entry name" value="SIR2_2"/>
    <property type="match status" value="1"/>
</dbReference>
<dbReference type="PANTHER" id="PTHR45005:SF2">
    <property type="entry name" value="PROTEIN HLB1"/>
    <property type="match status" value="1"/>
</dbReference>
<dbReference type="CDD" id="cd00296">
    <property type="entry name" value="SIR2"/>
    <property type="match status" value="1"/>
</dbReference>
<dbReference type="PANTHER" id="PTHR45005">
    <property type="match status" value="1"/>
</dbReference>
<accession>A0A3B1CU08</accession>
<dbReference type="InterPro" id="IPR011990">
    <property type="entry name" value="TPR-like_helical_dom_sf"/>
</dbReference>
<name>A0A3B1CU08_9ZZZZ</name>
<dbReference type="Pfam" id="PF06552">
    <property type="entry name" value="TOM20_plant"/>
    <property type="match status" value="3"/>
</dbReference>
<dbReference type="SUPFAM" id="SSF52467">
    <property type="entry name" value="DHS-like NAD/FAD-binding domain"/>
    <property type="match status" value="1"/>
</dbReference>
<dbReference type="Gene3D" id="3.40.50.1220">
    <property type="entry name" value="TPP-binding domain"/>
    <property type="match status" value="1"/>
</dbReference>
<organism evidence="1">
    <name type="scientific">hydrothermal vent metagenome</name>
    <dbReference type="NCBI Taxonomy" id="652676"/>
    <lineage>
        <taxon>unclassified sequences</taxon>
        <taxon>metagenomes</taxon>
        <taxon>ecological metagenomes</taxon>
    </lineage>
</organism>
<proteinExistence type="predicted"/>
<evidence type="ECO:0000313" key="1">
    <source>
        <dbReference type="EMBL" id="VAX28093.1"/>
    </source>
</evidence>
<evidence type="ECO:0008006" key="2">
    <source>
        <dbReference type="Google" id="ProtNLM"/>
    </source>
</evidence>
<dbReference type="SUPFAM" id="SSF48452">
    <property type="entry name" value="TPR-like"/>
    <property type="match status" value="2"/>
</dbReference>
<reference evidence="1" key="1">
    <citation type="submission" date="2018-06" db="EMBL/GenBank/DDBJ databases">
        <authorList>
            <person name="Zhirakovskaya E."/>
        </authorList>
    </citation>
    <scope>NUCLEOTIDE SEQUENCE</scope>
</reference>
<protein>
    <recommendedName>
        <fullName evidence="2">Deacetylase sirtuin-type domain-containing protein</fullName>
    </recommendedName>
</protein>
<dbReference type="AlphaFoldDB" id="A0A3B1CU08"/>
<dbReference type="EMBL" id="UOGG01000050">
    <property type="protein sequence ID" value="VAX28093.1"/>
    <property type="molecule type" value="Genomic_DNA"/>
</dbReference>
<dbReference type="Gene3D" id="1.25.40.10">
    <property type="entry name" value="Tetratricopeptide repeat domain"/>
    <property type="match status" value="5"/>
</dbReference>
<sequence>MAGSIEKIVQGLKNATSSGQRCILLTGAGCSVSAGVPDAKNFVEQIEGRFPKAFSNAEVKDYHSLVQALTHEERTQIFSEPLKSAKINWAHIAIAQLMKANFIDRVMTTNFDSLTEKACALFDQFPAIYDGASGNFQSNDLPEKSSIVHLHGQYPGAVDLCTDAGFKTLGQSLGSAFTEADFKNYIWIVVGYDGEKDPVFELLKKARRFEQGLYWIGLEDNPPSRHVEADLLDKNNGAVYVPGYNADAFFVTLTRELEISPPEFVSQPFSHLSQQVQSIASFPIPGQNKNDTLDITQTICSELENSIRQFEGTPGSNVIEDATVSREHRDEIRSILSAQGYLLAGQPDRVLTYRKQYDQKPSPELAKLLYWASVIKGDDLMREFNSENIKEGASSLLSQAAKKYETACEIYSGNPQAFFKWGVAFMEQAQQTRGQSAEKLFTLAGEKFLKVVQLDPDSHDAWHQLGVSCFERGQLGDENLAETMFQKARQYFQSALSIREDLPESLFGLGNSMERQAGWVKGGSAVQLFAQAMEKFRLGLKIQPDHYEALASWGHILMKMANNMEYEEGDALLAEAQEKFISAIHIKADFYSAHASLGRVYWMRGARWNVDNAESFFSHAIEKFEAALALNSELPDALFGWGSVLFSLGMKNKGEKASRYMEQAVGKYKMVLAIEPKNCAALFSWGNALSVLANNTDPQEAEIIFSQASTKYQEVLTLAPEHSEALTQWGNVFLNLSRIKKGKETMFLDQAAEKFKAALAIDPQNAEALSQWGTILFQMAQRKDFPDTARLLKLAEEKFQASLKIKPANAETYNSLGWILTQNAIQGEDEGRDALFSRAGENFQSAIELQPKLSQAHINWGVALMEQAKTKRGIHVHPFLANAKKKLQQGETLAPGSGSYQLARLLALLANESGCKEWLEKSKILGALPHHDIWMHEPDFDNVRESKWFKTLILDQMTKVAIPKKKEVDLTSKE</sequence>